<dbReference type="EMBL" id="MCGN01000006">
    <property type="protein sequence ID" value="ORY95543.1"/>
    <property type="molecule type" value="Genomic_DNA"/>
</dbReference>
<dbReference type="PANTHER" id="PTHR12616:SF1">
    <property type="entry name" value="VACUOLAR PROTEIN SORTING-ASSOCIATED PROTEIN 41 HOMOLOG"/>
    <property type="match status" value="1"/>
</dbReference>
<dbReference type="Gene3D" id="1.25.40.10">
    <property type="entry name" value="Tetratricopeptide repeat domain"/>
    <property type="match status" value="1"/>
</dbReference>
<dbReference type="GO" id="GO:0030897">
    <property type="term" value="C:HOPS complex"/>
    <property type="evidence" value="ECO:0007669"/>
    <property type="project" value="UniProtKB-UniRule"/>
</dbReference>
<dbReference type="PROSITE" id="PS50082">
    <property type="entry name" value="WD_REPEATS_2"/>
    <property type="match status" value="1"/>
</dbReference>
<dbReference type="GO" id="GO:0034058">
    <property type="term" value="P:endosomal vesicle fusion"/>
    <property type="evidence" value="ECO:0007669"/>
    <property type="project" value="UniProtKB-UniRule"/>
</dbReference>
<comment type="similarity">
    <text evidence="1 4">Belongs to the VPS41 family.</text>
</comment>
<dbReference type="OrthoDB" id="244107at2759"/>
<dbReference type="FunCoup" id="A0A1X2HA53">
    <property type="interactions" value="350"/>
</dbReference>
<dbReference type="GO" id="GO:0000329">
    <property type="term" value="C:fungal-type vacuole membrane"/>
    <property type="evidence" value="ECO:0007669"/>
    <property type="project" value="UniProtKB-UniRule"/>
</dbReference>
<dbReference type="InParanoid" id="A0A1X2HA53"/>
<evidence type="ECO:0000256" key="1">
    <source>
        <dbReference type="ARBA" id="ARBA00009582"/>
    </source>
</evidence>
<dbReference type="InterPro" id="IPR016902">
    <property type="entry name" value="Vps41"/>
</dbReference>
<dbReference type="Gene3D" id="2.130.10.10">
    <property type="entry name" value="YVTN repeat-like/Quinoprotein amine dehydrogenase"/>
    <property type="match status" value="1"/>
</dbReference>
<dbReference type="GO" id="GO:0006623">
    <property type="term" value="P:protein targeting to vacuole"/>
    <property type="evidence" value="ECO:0007669"/>
    <property type="project" value="InterPro"/>
</dbReference>
<organism evidence="8 9">
    <name type="scientific">Syncephalastrum racemosum</name>
    <name type="common">Filamentous fungus</name>
    <dbReference type="NCBI Taxonomy" id="13706"/>
    <lineage>
        <taxon>Eukaryota</taxon>
        <taxon>Fungi</taxon>
        <taxon>Fungi incertae sedis</taxon>
        <taxon>Mucoromycota</taxon>
        <taxon>Mucoromycotina</taxon>
        <taxon>Mucoromycetes</taxon>
        <taxon>Mucorales</taxon>
        <taxon>Syncephalastraceae</taxon>
        <taxon>Syncephalastrum</taxon>
    </lineage>
</organism>
<dbReference type="PANTHER" id="PTHR12616">
    <property type="entry name" value="VACUOLAR PROTEIN SORTING VPS41"/>
    <property type="match status" value="1"/>
</dbReference>
<evidence type="ECO:0000313" key="8">
    <source>
        <dbReference type="EMBL" id="ORY95543.1"/>
    </source>
</evidence>
<evidence type="ECO:0000256" key="5">
    <source>
        <dbReference type="PROSITE-ProRule" id="PRU00221"/>
    </source>
</evidence>
<dbReference type="GO" id="GO:0005770">
    <property type="term" value="C:late endosome"/>
    <property type="evidence" value="ECO:0007669"/>
    <property type="project" value="UniProtKB-UniRule"/>
</dbReference>
<comment type="subcellular location">
    <subcellularLocation>
        <location evidence="4">Vacuole</location>
    </subcellularLocation>
</comment>
<dbReference type="STRING" id="13706.A0A1X2HA53"/>
<dbReference type="SMART" id="SM00299">
    <property type="entry name" value="CLH"/>
    <property type="match status" value="1"/>
</dbReference>
<dbReference type="GO" id="GO:0016236">
    <property type="term" value="P:macroautophagy"/>
    <property type="evidence" value="ECO:0007669"/>
    <property type="project" value="TreeGrafter"/>
</dbReference>
<dbReference type="InterPro" id="IPR011990">
    <property type="entry name" value="TPR-like_helical_dom_sf"/>
</dbReference>
<protein>
    <recommendedName>
        <fullName evidence="4">Vacuolar protein sorting-associated protein 41</fullName>
    </recommendedName>
</protein>
<reference evidence="8 9" key="1">
    <citation type="submission" date="2016-07" db="EMBL/GenBank/DDBJ databases">
        <title>Pervasive Adenine N6-methylation of Active Genes in Fungi.</title>
        <authorList>
            <consortium name="DOE Joint Genome Institute"/>
            <person name="Mondo S.J."/>
            <person name="Dannebaum R.O."/>
            <person name="Kuo R.C."/>
            <person name="Labutti K."/>
            <person name="Haridas S."/>
            <person name="Kuo A."/>
            <person name="Salamov A."/>
            <person name="Ahrendt S.R."/>
            <person name="Lipzen A."/>
            <person name="Sullivan W."/>
            <person name="Andreopoulos W.B."/>
            <person name="Clum A."/>
            <person name="Lindquist E."/>
            <person name="Daum C."/>
            <person name="Ramamoorthy G.K."/>
            <person name="Gryganskyi A."/>
            <person name="Culley D."/>
            <person name="Magnuson J.K."/>
            <person name="James T.Y."/>
            <person name="O'Malley M.A."/>
            <person name="Stajich J.E."/>
            <person name="Spatafora J.W."/>
            <person name="Visel A."/>
            <person name="Grigoriev I.V."/>
        </authorList>
    </citation>
    <scope>NUCLEOTIDE SEQUENCE [LARGE SCALE GENOMIC DNA]</scope>
    <source>
        <strain evidence="8 9">NRRL 2496</strain>
    </source>
</reference>
<evidence type="ECO:0000313" key="9">
    <source>
        <dbReference type="Proteomes" id="UP000242180"/>
    </source>
</evidence>
<proteinExistence type="inferred from homology"/>
<evidence type="ECO:0000256" key="4">
    <source>
        <dbReference type="PIRNR" id="PIRNR028921"/>
    </source>
</evidence>
<gene>
    <name evidence="8" type="ORF">BCR43DRAFT_304363</name>
</gene>
<dbReference type="PROSITE" id="PS50236">
    <property type="entry name" value="CHCR"/>
    <property type="match status" value="1"/>
</dbReference>
<keyword evidence="2 4" id="KW-0813">Transport</keyword>
<dbReference type="InterPro" id="IPR036322">
    <property type="entry name" value="WD40_repeat_dom_sf"/>
</dbReference>
<feature type="repeat" description="WD" evidence="5">
    <location>
        <begin position="57"/>
        <end position="98"/>
    </location>
</feature>
<evidence type="ECO:0000256" key="6">
    <source>
        <dbReference type="PROSITE-ProRule" id="PRU01006"/>
    </source>
</evidence>
<keyword evidence="5" id="KW-0853">WD repeat</keyword>
<dbReference type="Pfam" id="PF23556">
    <property type="entry name" value="TPR_Vps41"/>
    <property type="match status" value="1"/>
</dbReference>
<feature type="domain" description="Vps41 beta-propeller" evidence="7">
    <location>
        <begin position="7"/>
        <end position="341"/>
    </location>
</feature>
<dbReference type="InterPro" id="IPR015943">
    <property type="entry name" value="WD40/YVTN_repeat-like_dom_sf"/>
</dbReference>
<comment type="caution">
    <text evidence="8">The sequence shown here is derived from an EMBL/GenBank/DDBJ whole genome shotgun (WGS) entry which is preliminary data.</text>
</comment>
<evidence type="ECO:0000259" key="7">
    <source>
        <dbReference type="Pfam" id="PF23411"/>
    </source>
</evidence>
<feature type="repeat" description="CHCR" evidence="6">
    <location>
        <begin position="569"/>
        <end position="713"/>
    </location>
</feature>
<evidence type="ECO:0000256" key="3">
    <source>
        <dbReference type="ARBA" id="ARBA00022927"/>
    </source>
</evidence>
<dbReference type="GO" id="GO:0009267">
    <property type="term" value="P:cellular response to starvation"/>
    <property type="evidence" value="ECO:0007669"/>
    <property type="project" value="TreeGrafter"/>
</dbReference>
<dbReference type="OMA" id="PQLVWQD"/>
<keyword evidence="3 4" id="KW-0653">Protein transport</keyword>
<dbReference type="Pfam" id="PF23411">
    <property type="entry name" value="Beta-prop_Vps41"/>
    <property type="match status" value="1"/>
</dbReference>
<evidence type="ECO:0000256" key="2">
    <source>
        <dbReference type="ARBA" id="ARBA00022448"/>
    </source>
</evidence>
<dbReference type="InterPro" id="IPR000547">
    <property type="entry name" value="Clathrin_H-chain/VPS_repeat"/>
</dbReference>
<dbReference type="SMART" id="SM00320">
    <property type="entry name" value="WD40"/>
    <property type="match status" value="2"/>
</dbReference>
<dbReference type="InterPro" id="IPR045111">
    <property type="entry name" value="Vps41/Vps8"/>
</dbReference>
<keyword evidence="4" id="KW-0926">Vacuole</keyword>
<sequence>MDEEPKLRYRRVGAGVRDVLEKDTASTLRVSDKFVALGTHWGAVHVLDFEGNVIKTFQKHAATVNCISIDDAGEYIASASDDGKVFIYALYSSEILQYNYRRPVKAVALDPNYARSSTRQFVSGGMAEQLIMSEKGWLGHKDVVLHANEGPIYAIQWRGRFIAWANDTGVKMYDTTTNLRITYIDRPAGSPRADLYRCRMCWKDDTTLLMAWADTVKVAVIKERLKQAQQGQPSHYVEIVTMFQTDYIVCGIAPFNDTLLLLAYVTEEEEDADTQDPELQRKRRAMRPELHIMNDENEEISADVLALHGFEHYQANDYVLEFLDEEDMFYVVGPKDLVAARPRDQDDHIEWLLDHERYGDALQAARDAEKYHGGSHRFDVDEIGQTYLNWLVEHKQYEEAAKECVHVLGNDKTLWEDWVFRFTEMGELRAIAPYIPTKDPQLSSTVYEIALAWFLKSDPQALLSTLHRWPRTLYSLSNVIVAVEDYLPKDKDNPVLLECLADLYTYNNQPDKAIEYNLRLRRPNAFELIQEYNMFDAVKDKAVLLLEFDQHLLESPENENKQPSQMPAVQMLVKNTDAIQPNKVARQLQSHRRFLHIYLDALFDRDRHIGFEFHDLQVELYADYDYPKLLDFLRASHYVSLEKAYKVCEKKDLVPEMVYILGRMGDNKKALMLIIERLGDVQRAIDFAKEQKDDDLWEDLLTYSMDKPTFIRGLLENVGTDIEPLRLIKRIPDELEIPGLKASLLKILQDYNLQMSLHEGCEKILVSDSVHLAERMYRTQKRGIHCDRYDVPLVRGTRLCGRRRFGRAPKQHHFLLPSCVPRAVPA</sequence>
<dbReference type="InterPro" id="IPR057780">
    <property type="entry name" value="Beta-prop_Vps41"/>
</dbReference>
<name>A0A1X2HA53_SYNRA</name>
<dbReference type="FunFam" id="2.130.10.10:FF:000932">
    <property type="entry name" value="Related to Vacuolar assembly protein VPS41"/>
    <property type="match status" value="1"/>
</dbReference>
<dbReference type="Proteomes" id="UP000242180">
    <property type="component" value="Unassembled WGS sequence"/>
</dbReference>
<accession>A0A1X2HA53</accession>
<dbReference type="AlphaFoldDB" id="A0A1X2HA53"/>
<dbReference type="InterPro" id="IPR001680">
    <property type="entry name" value="WD40_rpt"/>
</dbReference>
<dbReference type="SUPFAM" id="SSF50978">
    <property type="entry name" value="WD40 repeat-like"/>
    <property type="match status" value="1"/>
</dbReference>
<comment type="function">
    <text evidence="4">Required for vacuolar assembly and vacuolar traffic.</text>
</comment>
<keyword evidence="9" id="KW-1185">Reference proteome</keyword>
<dbReference type="PIRSF" id="PIRSF028921">
    <property type="entry name" value="VPS41"/>
    <property type="match status" value="1"/>
</dbReference>